<dbReference type="InterPro" id="IPR011075">
    <property type="entry name" value="TetR_C"/>
</dbReference>
<dbReference type="InterPro" id="IPR036271">
    <property type="entry name" value="Tet_transcr_reg_TetR-rel_C_sf"/>
</dbReference>
<dbReference type="AlphaFoldDB" id="A0A2T1A3E8"/>
<evidence type="ECO:0000259" key="5">
    <source>
        <dbReference type="PROSITE" id="PS50977"/>
    </source>
</evidence>
<dbReference type="GO" id="GO:0003677">
    <property type="term" value="F:DNA binding"/>
    <property type="evidence" value="ECO:0007669"/>
    <property type="project" value="UniProtKB-UniRule"/>
</dbReference>
<keyword evidence="3" id="KW-0804">Transcription</keyword>
<dbReference type="PROSITE" id="PS50977">
    <property type="entry name" value="HTH_TETR_2"/>
    <property type="match status" value="1"/>
</dbReference>
<keyword evidence="1" id="KW-0805">Transcription regulation</keyword>
<evidence type="ECO:0000256" key="4">
    <source>
        <dbReference type="PROSITE-ProRule" id="PRU00335"/>
    </source>
</evidence>
<comment type="caution">
    <text evidence="6">The sequence shown here is derived from an EMBL/GenBank/DDBJ whole genome shotgun (WGS) entry which is preliminary data.</text>
</comment>
<dbReference type="SUPFAM" id="SSF48498">
    <property type="entry name" value="Tetracyclin repressor-like, C-terminal domain"/>
    <property type="match status" value="1"/>
</dbReference>
<sequence length="178" mass="19584">MFQNGICQTGLDQVLEHSGAGKSQLYHYFGGKQDLVAAVIKTQLERVLSTEPSLDSIHRWSDLQAWHAAFVERHGTDAGPIACRLGKFAGELDHDDVLRAALADAFEQWRGQFAAVMVRLRESGDLRVDADPDDLASALLSAIQGGLLLGRLHRDAHFVRISMDIGLAYVRSHLAVRV</sequence>
<evidence type="ECO:0000313" key="6">
    <source>
        <dbReference type="EMBL" id="PRZ43064.1"/>
    </source>
</evidence>
<dbReference type="Pfam" id="PF00440">
    <property type="entry name" value="TetR_N"/>
    <property type="match status" value="1"/>
</dbReference>
<evidence type="ECO:0000256" key="3">
    <source>
        <dbReference type="ARBA" id="ARBA00023163"/>
    </source>
</evidence>
<dbReference type="EMBL" id="PVUE01000003">
    <property type="protein sequence ID" value="PRZ43064.1"/>
    <property type="molecule type" value="Genomic_DNA"/>
</dbReference>
<proteinExistence type="predicted"/>
<dbReference type="InterPro" id="IPR009057">
    <property type="entry name" value="Homeodomain-like_sf"/>
</dbReference>
<reference evidence="6 7" key="1">
    <citation type="submission" date="2018-03" db="EMBL/GenBank/DDBJ databases">
        <title>Genomic Encyclopedia of Archaeal and Bacterial Type Strains, Phase II (KMG-II): from individual species to whole genera.</title>
        <authorList>
            <person name="Goeker M."/>
        </authorList>
    </citation>
    <scope>NUCLEOTIDE SEQUENCE [LARGE SCALE GENOMIC DNA]</scope>
    <source>
        <strain evidence="6 7">DSM 100065</strain>
    </source>
</reference>
<dbReference type="Proteomes" id="UP000237752">
    <property type="component" value="Unassembled WGS sequence"/>
</dbReference>
<dbReference type="InterPro" id="IPR001647">
    <property type="entry name" value="HTH_TetR"/>
</dbReference>
<gene>
    <name evidence="6" type="ORF">CLV47_103120</name>
</gene>
<accession>A0A2T1A3E8</accession>
<dbReference type="PANTHER" id="PTHR47506">
    <property type="entry name" value="TRANSCRIPTIONAL REGULATORY PROTEIN"/>
    <property type="match status" value="1"/>
</dbReference>
<protein>
    <submittedName>
        <fullName evidence="6">TetR family transcriptional regulator</fullName>
    </submittedName>
</protein>
<dbReference type="Pfam" id="PF16925">
    <property type="entry name" value="TetR_C_13"/>
    <property type="match status" value="1"/>
</dbReference>
<keyword evidence="2 4" id="KW-0238">DNA-binding</keyword>
<dbReference type="PANTHER" id="PTHR47506:SF1">
    <property type="entry name" value="HTH-TYPE TRANSCRIPTIONAL REGULATOR YJDC"/>
    <property type="match status" value="1"/>
</dbReference>
<organism evidence="6 7">
    <name type="scientific">Antricoccus suffuscus</name>
    <dbReference type="NCBI Taxonomy" id="1629062"/>
    <lineage>
        <taxon>Bacteria</taxon>
        <taxon>Bacillati</taxon>
        <taxon>Actinomycetota</taxon>
        <taxon>Actinomycetes</taxon>
        <taxon>Geodermatophilales</taxon>
        <taxon>Antricoccaceae</taxon>
        <taxon>Antricoccus</taxon>
    </lineage>
</organism>
<feature type="DNA-binding region" description="H-T-H motif" evidence="4">
    <location>
        <begin position="10"/>
        <end position="29"/>
    </location>
</feature>
<feature type="domain" description="HTH tetR-type" evidence="5">
    <location>
        <begin position="1"/>
        <end position="47"/>
    </location>
</feature>
<evidence type="ECO:0000256" key="2">
    <source>
        <dbReference type="ARBA" id="ARBA00023125"/>
    </source>
</evidence>
<dbReference type="SUPFAM" id="SSF46689">
    <property type="entry name" value="Homeodomain-like"/>
    <property type="match status" value="1"/>
</dbReference>
<dbReference type="Gene3D" id="1.10.357.10">
    <property type="entry name" value="Tetracycline Repressor, domain 2"/>
    <property type="match status" value="1"/>
</dbReference>
<evidence type="ECO:0000256" key="1">
    <source>
        <dbReference type="ARBA" id="ARBA00023015"/>
    </source>
</evidence>
<name>A0A2T1A3E8_9ACTN</name>
<evidence type="ECO:0000313" key="7">
    <source>
        <dbReference type="Proteomes" id="UP000237752"/>
    </source>
</evidence>
<keyword evidence="7" id="KW-1185">Reference proteome</keyword>